<keyword evidence="5" id="KW-0547">Nucleotide-binding</keyword>
<evidence type="ECO:0000259" key="8">
    <source>
        <dbReference type="PROSITE" id="PS50893"/>
    </source>
</evidence>
<comment type="similarity">
    <text evidence="1">Belongs to the ABC transporter superfamily.</text>
</comment>
<dbReference type="GO" id="GO:0016887">
    <property type="term" value="F:ATP hydrolysis activity"/>
    <property type="evidence" value="ECO:0007669"/>
    <property type="project" value="InterPro"/>
</dbReference>
<dbReference type="FunFam" id="3.40.50.300:FF:000042">
    <property type="entry name" value="Maltose/maltodextrin ABC transporter, ATP-binding protein"/>
    <property type="match status" value="1"/>
</dbReference>
<protein>
    <submittedName>
        <fullName evidence="9">Maltose ABC transporter ATP-binding protein /trehalose ABC transporter ATP-binding protein /sucrose ABC transporter ATP-binding protein</fullName>
    </submittedName>
</protein>
<sequence>MTSIILENIAKSFGGTRVLDGIDLAVASGELLVIVGPSGCGKTTLLRLIAGLEPITSGRLMIGGQVMNDIPHARRGIAMVFQNYALYPHMNVRENMAFALRVAGVGRDRIETAVTRAARLLDLEDCLDRFPRALSGGQRQRVAIGRAIVREPAVFLFDEPLSNLDAGLRGAMRLEIARLKARLSDRTMIHVTHDQLEAMTLADRIVVLAGGRIAQVGRPLDLYERPETEFVARFIGSPAMNLIPATVIAAGAVTRLRLATAEISLARPTPPDLAGAEVNLGVRPEHLFPSGGPGLVAGRVDVVEALGEVSLIHLGGITAKLAGTRQDLGGQTLRLSADPAHLHLFHRGRSVMSHLPLG</sequence>
<dbReference type="InterPro" id="IPR003593">
    <property type="entry name" value="AAA+_ATPase"/>
</dbReference>
<organism evidence="9 10">
    <name type="scientific">Phaeovulum vinaykumarii</name>
    <dbReference type="NCBI Taxonomy" id="407234"/>
    <lineage>
        <taxon>Bacteria</taxon>
        <taxon>Pseudomonadati</taxon>
        <taxon>Pseudomonadota</taxon>
        <taxon>Alphaproteobacteria</taxon>
        <taxon>Rhodobacterales</taxon>
        <taxon>Paracoccaceae</taxon>
        <taxon>Phaeovulum</taxon>
    </lineage>
</organism>
<dbReference type="PANTHER" id="PTHR43875">
    <property type="entry name" value="MALTODEXTRIN IMPORT ATP-BINDING PROTEIN MSMX"/>
    <property type="match status" value="1"/>
</dbReference>
<evidence type="ECO:0000256" key="3">
    <source>
        <dbReference type="ARBA" id="ARBA00022475"/>
    </source>
</evidence>
<keyword evidence="6 9" id="KW-0067">ATP-binding</keyword>
<dbReference type="InterPro" id="IPR008995">
    <property type="entry name" value="Mo/tungstate-bd_C_term_dom"/>
</dbReference>
<evidence type="ECO:0000256" key="2">
    <source>
        <dbReference type="ARBA" id="ARBA00022448"/>
    </source>
</evidence>
<dbReference type="GO" id="GO:0005524">
    <property type="term" value="F:ATP binding"/>
    <property type="evidence" value="ECO:0007669"/>
    <property type="project" value="UniProtKB-KW"/>
</dbReference>
<keyword evidence="10" id="KW-1185">Reference proteome</keyword>
<dbReference type="Gene3D" id="2.40.50.100">
    <property type="match status" value="1"/>
</dbReference>
<dbReference type="Gene3D" id="3.40.50.300">
    <property type="entry name" value="P-loop containing nucleotide triphosphate hydrolases"/>
    <property type="match status" value="1"/>
</dbReference>
<dbReference type="InterPro" id="IPR040582">
    <property type="entry name" value="OB_MalK-like"/>
</dbReference>
<keyword evidence="4" id="KW-0997">Cell inner membrane</keyword>
<dbReference type="RefSeq" id="WP_076365179.1">
    <property type="nucleotide sequence ID" value="NZ_FTOM01000003.1"/>
</dbReference>
<evidence type="ECO:0000256" key="4">
    <source>
        <dbReference type="ARBA" id="ARBA00022519"/>
    </source>
</evidence>
<dbReference type="AlphaFoldDB" id="A0A1N7LJI6"/>
<dbReference type="Pfam" id="PF00005">
    <property type="entry name" value="ABC_tran"/>
    <property type="match status" value="1"/>
</dbReference>
<gene>
    <name evidence="9" type="ORF">SAMN05421795_103125</name>
</gene>
<dbReference type="GO" id="GO:0055052">
    <property type="term" value="C:ATP-binding cassette (ABC) transporter complex, substrate-binding subunit-containing"/>
    <property type="evidence" value="ECO:0007669"/>
    <property type="project" value="TreeGrafter"/>
</dbReference>
<dbReference type="EMBL" id="FTOM01000003">
    <property type="protein sequence ID" value="SIS73966.1"/>
    <property type="molecule type" value="Genomic_DNA"/>
</dbReference>
<dbReference type="CDD" id="cd03301">
    <property type="entry name" value="ABC_MalK_N"/>
    <property type="match status" value="1"/>
</dbReference>
<dbReference type="Proteomes" id="UP000186098">
    <property type="component" value="Unassembled WGS sequence"/>
</dbReference>
<dbReference type="InterPro" id="IPR003439">
    <property type="entry name" value="ABC_transporter-like_ATP-bd"/>
</dbReference>
<dbReference type="InterPro" id="IPR027417">
    <property type="entry name" value="P-loop_NTPase"/>
</dbReference>
<keyword evidence="2" id="KW-0813">Transport</keyword>
<dbReference type="InterPro" id="IPR012340">
    <property type="entry name" value="NA-bd_OB-fold"/>
</dbReference>
<dbReference type="InterPro" id="IPR017871">
    <property type="entry name" value="ABC_transporter-like_CS"/>
</dbReference>
<keyword evidence="7" id="KW-0472">Membrane</keyword>
<name>A0A1N7LJI6_9RHOB</name>
<accession>A0A1N7LJI6</accession>
<dbReference type="InterPro" id="IPR015855">
    <property type="entry name" value="ABC_transpr_MalK-like"/>
</dbReference>
<evidence type="ECO:0000313" key="9">
    <source>
        <dbReference type="EMBL" id="SIS73966.1"/>
    </source>
</evidence>
<reference evidence="10" key="1">
    <citation type="submission" date="2017-01" db="EMBL/GenBank/DDBJ databases">
        <authorList>
            <person name="Varghese N."/>
            <person name="Submissions S."/>
        </authorList>
    </citation>
    <scope>NUCLEOTIDE SEQUENCE [LARGE SCALE GENOMIC DNA]</scope>
    <source>
        <strain evidence="10">DSM 18714</strain>
    </source>
</reference>
<evidence type="ECO:0000256" key="7">
    <source>
        <dbReference type="ARBA" id="ARBA00023136"/>
    </source>
</evidence>
<keyword evidence="3" id="KW-1003">Cell membrane</keyword>
<proteinExistence type="inferred from homology"/>
<dbReference type="PANTHER" id="PTHR43875:SF3">
    <property type="entry name" value="MALTOSE_MALTODEXTRIN IMPORT ATP-BINDING PROTEIN MALK"/>
    <property type="match status" value="1"/>
</dbReference>
<evidence type="ECO:0000313" key="10">
    <source>
        <dbReference type="Proteomes" id="UP000186098"/>
    </source>
</evidence>
<evidence type="ECO:0000256" key="5">
    <source>
        <dbReference type="ARBA" id="ARBA00022741"/>
    </source>
</evidence>
<dbReference type="OrthoDB" id="9802264at2"/>
<dbReference type="SUPFAM" id="SSF52540">
    <property type="entry name" value="P-loop containing nucleoside triphosphate hydrolases"/>
    <property type="match status" value="1"/>
</dbReference>
<dbReference type="SMART" id="SM00382">
    <property type="entry name" value="AAA"/>
    <property type="match status" value="1"/>
</dbReference>
<dbReference type="InterPro" id="IPR047641">
    <property type="entry name" value="ABC_transpr_MalK/UgpC-like"/>
</dbReference>
<dbReference type="Pfam" id="PF17912">
    <property type="entry name" value="OB_MalK"/>
    <property type="match status" value="1"/>
</dbReference>
<dbReference type="NCBIfam" id="NF008653">
    <property type="entry name" value="PRK11650.1"/>
    <property type="match status" value="1"/>
</dbReference>
<dbReference type="SUPFAM" id="SSF50331">
    <property type="entry name" value="MOP-like"/>
    <property type="match status" value="1"/>
</dbReference>
<feature type="domain" description="ABC transporter" evidence="8">
    <location>
        <begin position="4"/>
        <end position="235"/>
    </location>
</feature>
<dbReference type="GO" id="GO:1990060">
    <property type="term" value="C:maltose transport complex"/>
    <property type="evidence" value="ECO:0007669"/>
    <property type="project" value="TreeGrafter"/>
</dbReference>
<evidence type="ECO:0000256" key="6">
    <source>
        <dbReference type="ARBA" id="ARBA00022840"/>
    </source>
</evidence>
<dbReference type="GO" id="GO:0015423">
    <property type="term" value="F:ABC-type maltose transporter activity"/>
    <property type="evidence" value="ECO:0007669"/>
    <property type="project" value="TreeGrafter"/>
</dbReference>
<dbReference type="PROSITE" id="PS50893">
    <property type="entry name" value="ABC_TRANSPORTER_2"/>
    <property type="match status" value="1"/>
</dbReference>
<evidence type="ECO:0000256" key="1">
    <source>
        <dbReference type="ARBA" id="ARBA00005417"/>
    </source>
</evidence>
<dbReference type="PROSITE" id="PS00211">
    <property type="entry name" value="ABC_TRANSPORTER_1"/>
    <property type="match status" value="1"/>
</dbReference>
<dbReference type="STRING" id="407234.SAMN05421795_103125"/>
<dbReference type="Gene3D" id="2.40.50.140">
    <property type="entry name" value="Nucleic acid-binding proteins"/>
    <property type="match status" value="1"/>
</dbReference>